<sequence>MAVGDATPNAPLRAVGNAIHQAEFQQRIEALQQEDGEFQESFNADEVFHVDLQKQETIWRLPEFGSFTYFEAQGALQNAATGKLTLDELMKREELWGHF</sequence>
<dbReference type="Proteomes" id="UP000233556">
    <property type="component" value="Unassembled WGS sequence"/>
</dbReference>
<dbReference type="Gene3D" id="3.10.320.10">
    <property type="entry name" value="Class II Histocompatibility Antigen, M Beta Chain, Chain B, domain 1"/>
    <property type="match status" value="1"/>
</dbReference>
<dbReference type="GO" id="GO:0006955">
    <property type="term" value="P:immune response"/>
    <property type="evidence" value="ECO:0007669"/>
    <property type="project" value="InterPro"/>
</dbReference>
<evidence type="ECO:0000259" key="3">
    <source>
        <dbReference type="SMART" id="SM00920"/>
    </source>
</evidence>
<protein>
    <recommendedName>
        <fullName evidence="3">MHC class II alpha chain N-terminal domain-containing protein</fullName>
    </recommendedName>
</protein>
<dbReference type="SMART" id="SM00920">
    <property type="entry name" value="MHC_II_alpha"/>
    <property type="match status" value="1"/>
</dbReference>
<dbReference type="AlphaFoldDB" id="A0A2I0SZE4"/>
<reference evidence="5" key="2">
    <citation type="submission" date="2017-12" db="EMBL/GenBank/DDBJ databases">
        <title>Genome sequence of the Bar-tailed Godwit (Limosa lapponica baueri).</title>
        <authorList>
            <person name="Lima N.C.B."/>
            <person name="Parody-Merino A.M."/>
            <person name="Battley P.F."/>
            <person name="Fidler A.E."/>
            <person name="Prosdocimi F."/>
        </authorList>
    </citation>
    <scope>NUCLEOTIDE SEQUENCE [LARGE SCALE GENOMIC DNA]</scope>
</reference>
<proteinExistence type="predicted"/>
<evidence type="ECO:0000313" key="4">
    <source>
        <dbReference type="EMBL" id="PKU26927.1"/>
    </source>
</evidence>
<evidence type="ECO:0000313" key="5">
    <source>
        <dbReference type="Proteomes" id="UP000233556"/>
    </source>
</evidence>
<dbReference type="OrthoDB" id="8925804at2759"/>
<dbReference type="InterPro" id="IPR011162">
    <property type="entry name" value="MHC_I/II-like_Ag-recog"/>
</dbReference>
<dbReference type="EMBL" id="KZ534157">
    <property type="protein sequence ID" value="PKU26927.1"/>
    <property type="molecule type" value="Genomic_DNA"/>
</dbReference>
<dbReference type="GO" id="GO:0019882">
    <property type="term" value="P:antigen processing and presentation"/>
    <property type="evidence" value="ECO:0007669"/>
    <property type="project" value="InterPro"/>
</dbReference>
<organism evidence="4 5">
    <name type="scientific">Limosa lapponica baueri</name>
    <dbReference type="NCBI Taxonomy" id="1758121"/>
    <lineage>
        <taxon>Eukaryota</taxon>
        <taxon>Metazoa</taxon>
        <taxon>Chordata</taxon>
        <taxon>Craniata</taxon>
        <taxon>Vertebrata</taxon>
        <taxon>Euteleostomi</taxon>
        <taxon>Archelosauria</taxon>
        <taxon>Archosauria</taxon>
        <taxon>Dinosauria</taxon>
        <taxon>Saurischia</taxon>
        <taxon>Theropoda</taxon>
        <taxon>Coelurosauria</taxon>
        <taxon>Aves</taxon>
        <taxon>Neognathae</taxon>
        <taxon>Neoaves</taxon>
        <taxon>Charadriiformes</taxon>
        <taxon>Scolopacidae</taxon>
        <taxon>Limosa</taxon>
    </lineage>
</organism>
<dbReference type="GO" id="GO:0042613">
    <property type="term" value="C:MHC class II protein complex"/>
    <property type="evidence" value="ECO:0007669"/>
    <property type="project" value="InterPro"/>
</dbReference>
<name>A0A2I0SZE4_LIMLA</name>
<accession>A0A2I0SZE4</accession>
<reference evidence="5" key="1">
    <citation type="submission" date="2017-11" db="EMBL/GenBank/DDBJ databases">
        <authorList>
            <person name="Lima N.C."/>
            <person name="Parody-Merino A.M."/>
            <person name="Battley P.F."/>
            <person name="Fidler A.E."/>
            <person name="Prosdocimi F."/>
        </authorList>
    </citation>
    <scope>NUCLEOTIDE SEQUENCE [LARGE SCALE GENOMIC DNA]</scope>
</reference>
<dbReference type="SUPFAM" id="SSF54452">
    <property type="entry name" value="MHC antigen-recognition domain"/>
    <property type="match status" value="1"/>
</dbReference>
<keyword evidence="1" id="KW-1015">Disulfide bond</keyword>
<evidence type="ECO:0000256" key="2">
    <source>
        <dbReference type="ARBA" id="ARBA00023180"/>
    </source>
</evidence>
<evidence type="ECO:0000256" key="1">
    <source>
        <dbReference type="ARBA" id="ARBA00023157"/>
    </source>
</evidence>
<dbReference type="InterPro" id="IPR014745">
    <property type="entry name" value="MHC_II_a/b_N"/>
</dbReference>
<keyword evidence="5" id="KW-1185">Reference proteome</keyword>
<feature type="domain" description="MHC class II alpha chain N-terminal" evidence="3">
    <location>
        <begin position="24"/>
        <end position="95"/>
    </location>
</feature>
<dbReference type="InterPro" id="IPR001003">
    <property type="entry name" value="MHC_II_a_N"/>
</dbReference>
<dbReference type="Pfam" id="PF00993">
    <property type="entry name" value="MHC_II_alpha"/>
    <property type="match status" value="1"/>
</dbReference>
<gene>
    <name evidence="4" type="ORF">llap_22769</name>
</gene>
<keyword evidence="2" id="KW-0325">Glycoprotein</keyword>